<evidence type="ECO:0000256" key="2">
    <source>
        <dbReference type="ARBA" id="ARBA00022737"/>
    </source>
</evidence>
<keyword evidence="2" id="KW-0677">Repeat</keyword>
<evidence type="ECO:0000313" key="4">
    <source>
        <dbReference type="Proteomes" id="UP001626550"/>
    </source>
</evidence>
<dbReference type="AlphaFoldDB" id="A0ABD2QEU4"/>
<accession>A0ABD2QEU4</accession>
<comment type="caution">
    <text evidence="3">The sequence shown here is derived from an EMBL/GenBank/DDBJ whole genome shotgun (WGS) entry which is preliminary data.</text>
</comment>
<dbReference type="SUPFAM" id="SSF52058">
    <property type="entry name" value="L domain-like"/>
    <property type="match status" value="1"/>
</dbReference>
<dbReference type="Gene3D" id="3.80.10.10">
    <property type="entry name" value="Ribonuclease Inhibitor"/>
    <property type="match status" value="1"/>
</dbReference>
<evidence type="ECO:0008006" key="5">
    <source>
        <dbReference type="Google" id="ProtNLM"/>
    </source>
</evidence>
<dbReference type="PANTHER" id="PTHR15454">
    <property type="entry name" value="NISCHARIN RELATED"/>
    <property type="match status" value="1"/>
</dbReference>
<reference evidence="3 4" key="1">
    <citation type="submission" date="2024-11" db="EMBL/GenBank/DDBJ databases">
        <title>Adaptive evolution of stress response genes in parasites aligns with host niche diversity.</title>
        <authorList>
            <person name="Hahn C."/>
            <person name="Resl P."/>
        </authorList>
    </citation>
    <scope>NUCLEOTIDE SEQUENCE [LARGE SCALE GENOMIC DNA]</scope>
    <source>
        <strain evidence="3">EGGRZ-B1_66</strain>
        <tissue evidence="3">Body</tissue>
    </source>
</reference>
<dbReference type="Proteomes" id="UP001626550">
    <property type="component" value="Unassembled WGS sequence"/>
</dbReference>
<sequence length="163" mass="19104">MQQVQEVRLQRVSLQQVPDWLQGMMKLQSLDISGNALACNQVFARQLSERLVHLCLAKNNIANCSQLLQCSFPRLKHLDLAHNLILKFGDLINLQYLPNLQLLYLHGNPITIHPYYRRNVFICLGKRYQFVSLDSQTLSESEKYLVDLHCVVTEQFFEHRIYF</sequence>
<evidence type="ECO:0000256" key="1">
    <source>
        <dbReference type="ARBA" id="ARBA00022614"/>
    </source>
</evidence>
<dbReference type="Pfam" id="PF14580">
    <property type="entry name" value="LRR_9"/>
    <property type="match status" value="1"/>
</dbReference>
<organism evidence="3 4">
    <name type="scientific">Cichlidogyrus casuarinus</name>
    <dbReference type="NCBI Taxonomy" id="1844966"/>
    <lineage>
        <taxon>Eukaryota</taxon>
        <taxon>Metazoa</taxon>
        <taxon>Spiralia</taxon>
        <taxon>Lophotrochozoa</taxon>
        <taxon>Platyhelminthes</taxon>
        <taxon>Monogenea</taxon>
        <taxon>Monopisthocotylea</taxon>
        <taxon>Dactylogyridea</taxon>
        <taxon>Ancyrocephalidae</taxon>
        <taxon>Cichlidogyrus</taxon>
    </lineage>
</organism>
<evidence type="ECO:0000313" key="3">
    <source>
        <dbReference type="EMBL" id="KAL3318054.1"/>
    </source>
</evidence>
<keyword evidence="4" id="KW-1185">Reference proteome</keyword>
<dbReference type="InterPro" id="IPR001611">
    <property type="entry name" value="Leu-rich_rpt"/>
</dbReference>
<dbReference type="InterPro" id="IPR032675">
    <property type="entry name" value="LRR_dom_sf"/>
</dbReference>
<dbReference type="EMBL" id="JBJKFK010000293">
    <property type="protein sequence ID" value="KAL3318054.1"/>
    <property type="molecule type" value="Genomic_DNA"/>
</dbReference>
<keyword evidence="1" id="KW-0433">Leucine-rich repeat</keyword>
<dbReference type="PROSITE" id="PS51450">
    <property type="entry name" value="LRR"/>
    <property type="match status" value="1"/>
</dbReference>
<gene>
    <name evidence="3" type="ORF">Ciccas_003286</name>
</gene>
<protein>
    <recommendedName>
        <fullName evidence="5">Leucine-rich repeat-containing protein 58</fullName>
    </recommendedName>
</protein>
<proteinExistence type="predicted"/>
<name>A0ABD2QEU4_9PLAT</name>